<gene>
    <name evidence="3" type="ORF">SS7213T_10524</name>
</gene>
<keyword evidence="4" id="KW-1185">Reference proteome</keyword>
<name>G5JKU3_9STAP</name>
<feature type="transmembrane region" description="Helical" evidence="1">
    <location>
        <begin position="41"/>
        <end position="60"/>
    </location>
</feature>
<dbReference type="InterPro" id="IPR052710">
    <property type="entry name" value="CAAX_protease"/>
</dbReference>
<feature type="transmembrane region" description="Helical" evidence="1">
    <location>
        <begin position="126"/>
        <end position="150"/>
    </location>
</feature>
<dbReference type="PATRIC" id="fig|911238.3.peg.1852"/>
<accession>G5JKU3</accession>
<comment type="caution">
    <text evidence="3">The sequence shown here is derived from an EMBL/GenBank/DDBJ whole genome shotgun (WGS) entry which is preliminary data.</text>
</comment>
<feature type="transmembrane region" description="Helical" evidence="1">
    <location>
        <begin position="210"/>
        <end position="227"/>
    </location>
</feature>
<feature type="transmembrane region" description="Helical" evidence="1">
    <location>
        <begin position="185"/>
        <end position="203"/>
    </location>
</feature>
<evidence type="ECO:0000256" key="1">
    <source>
        <dbReference type="SAM" id="Phobius"/>
    </source>
</evidence>
<protein>
    <recommendedName>
        <fullName evidence="2">CAAX prenyl protease 2/Lysostaphin resistance protein A-like domain-containing protein</fullName>
    </recommendedName>
</protein>
<sequence length="247" mass="28414">MKRFWVSLLTVLTYALALYLPSFIIKTSFFQQYEGMELAKMSIYVQLVLFLIAAIIIILINLRIKDPTQLEMGPKEPRRYVVPWALAGFAIVMVYQVIVSLIYTQIFGQQQMSPNTERLMMIAKKIPVFIIFISIVGPLLEEFVFRKVIFGEIYNAIKGNRVVSFLIATTVSSLIFALAHQDFKFIPIYFGMGIVFSLAYVWTKRLSVPIIIHMLQNGIVVIFQLIGADRLQKMQEQANVILHLIFH</sequence>
<evidence type="ECO:0000259" key="2">
    <source>
        <dbReference type="Pfam" id="PF02517"/>
    </source>
</evidence>
<feature type="transmembrane region" description="Helical" evidence="1">
    <location>
        <begin position="162"/>
        <end position="179"/>
    </location>
</feature>
<keyword evidence="1" id="KW-0812">Transmembrane</keyword>
<dbReference type="Proteomes" id="UP000005413">
    <property type="component" value="Unassembled WGS sequence"/>
</dbReference>
<dbReference type="PANTHER" id="PTHR36435:SF6">
    <property type="entry name" value="ABORTIVE INFECTION PROTEIN"/>
    <property type="match status" value="1"/>
</dbReference>
<proteinExistence type="predicted"/>
<dbReference type="RefSeq" id="WP_002464795.1">
    <property type="nucleotide sequence ID" value="NZ_AEUN01000493.1"/>
</dbReference>
<dbReference type="PANTHER" id="PTHR36435">
    <property type="entry name" value="SLR1288 PROTEIN"/>
    <property type="match status" value="1"/>
</dbReference>
<dbReference type="NCBIfam" id="NF046050">
    <property type="entry name" value="CPBP_fam_MroQ"/>
    <property type="match status" value="1"/>
</dbReference>
<feature type="domain" description="CAAX prenyl protease 2/Lysostaphin resistance protein A-like" evidence="2">
    <location>
        <begin position="127"/>
        <end position="218"/>
    </location>
</feature>
<evidence type="ECO:0000313" key="3">
    <source>
        <dbReference type="EMBL" id="EHJ07222.1"/>
    </source>
</evidence>
<evidence type="ECO:0000313" key="4">
    <source>
        <dbReference type="Proteomes" id="UP000005413"/>
    </source>
</evidence>
<feature type="transmembrane region" description="Helical" evidence="1">
    <location>
        <begin position="81"/>
        <end position="106"/>
    </location>
</feature>
<reference evidence="3 4" key="1">
    <citation type="journal article" date="2012" name="BMC Genomics">
        <title>Comparative genomic analysis of the genus Staphylococcus including Staphylococcus aureus and its newly described sister species Staphylococcus simiae.</title>
        <authorList>
            <person name="Suzuki H."/>
            <person name="Lefebure T."/>
            <person name="Pavinski Bitar P."/>
            <person name="Stanhope M.J."/>
        </authorList>
    </citation>
    <scope>NUCLEOTIDE SEQUENCE [LARGE SCALE GENOMIC DNA]</scope>
    <source>
        <strain evidence="3 4">CCM 7213</strain>
    </source>
</reference>
<dbReference type="GO" id="GO:0004175">
    <property type="term" value="F:endopeptidase activity"/>
    <property type="evidence" value="ECO:0007669"/>
    <property type="project" value="UniProtKB-ARBA"/>
</dbReference>
<dbReference type="Pfam" id="PF02517">
    <property type="entry name" value="Rce1-like"/>
    <property type="match status" value="1"/>
</dbReference>
<dbReference type="GO" id="GO:0080120">
    <property type="term" value="P:CAAX-box protein maturation"/>
    <property type="evidence" value="ECO:0007669"/>
    <property type="project" value="UniProtKB-ARBA"/>
</dbReference>
<dbReference type="AlphaFoldDB" id="G5JKU3"/>
<dbReference type="OrthoDB" id="2194912at2"/>
<organism evidence="3 4">
    <name type="scientific">Staphylococcus simiae CCM 7213 = CCUG 51256</name>
    <dbReference type="NCBI Taxonomy" id="911238"/>
    <lineage>
        <taxon>Bacteria</taxon>
        <taxon>Bacillati</taxon>
        <taxon>Bacillota</taxon>
        <taxon>Bacilli</taxon>
        <taxon>Bacillales</taxon>
        <taxon>Staphylococcaceae</taxon>
        <taxon>Staphylococcus</taxon>
    </lineage>
</organism>
<dbReference type="InterPro" id="IPR003675">
    <property type="entry name" value="Rce1/LyrA-like_dom"/>
</dbReference>
<dbReference type="EMBL" id="AEUN01000493">
    <property type="protein sequence ID" value="EHJ07222.1"/>
    <property type="molecule type" value="Genomic_DNA"/>
</dbReference>
<keyword evidence="1" id="KW-1133">Transmembrane helix</keyword>
<keyword evidence="1" id="KW-0472">Membrane</keyword>